<dbReference type="RefSeq" id="WP_058496809.1">
    <property type="nucleotide sequence ID" value="NZ_CAAAIU010000008.1"/>
</dbReference>
<feature type="compositionally biased region" description="Polar residues" evidence="2">
    <location>
        <begin position="834"/>
        <end position="853"/>
    </location>
</feature>
<dbReference type="STRING" id="1212489.Ldro_2526"/>
<feature type="coiled-coil region" evidence="1">
    <location>
        <begin position="254"/>
        <end position="281"/>
    </location>
</feature>
<feature type="coiled-coil region" evidence="1">
    <location>
        <begin position="2"/>
        <end position="29"/>
    </location>
</feature>
<dbReference type="PATRIC" id="fig|1212489.4.peg.2663"/>
<sequence length="853" mass="98041">MLTKQEKTIDKIEEKKERIIDNLKGFAKDFVNCIANASFDVPLEDEALDASQSSEQQKVTTTEEATKDGNSTQEKAPETVNKQENPGESYSYVWSWLSSLVGYGSPTPPSSPDKVQAHSNKAVEKKAESSFKELNKDSRALIKVFEMANRKYSNEDSYFWLISRFFRHRSFEKTINDLKSFPDPILRLQAFYLFISEEGGTWHIGSANTAIYISAIRAILGYENDEQSVSDEFIHGVIIPNLRPLVNLEIIARIEERAEFLRQKEEERRKVEENCRAYLNQAAEIELFDDAELAKKEAVDSPAKQVFHLSARKLTLKELELKQKRTKTKIDENELVWQFTWYDFTGNPNFLEMTPGLENLLTSFQLVETPKEDEDSERTSPVEIKLKLAEFSRLEKEYEERTNVVLEPSAEELEDLKSSYAITKKDKQYQLTWYDNQGNQVPLTIGHHYLLANWLASKENLTKEDLPVLKIYLQPQFANPQLSIKMCCSQLAEEHLTRTKVLINPTSRELEYLSLTYVLTQQDEQYQLTWYDSFSKAHPVNLERYESFSKWLKTKAAFTNEDMLKLRTYLQHVKMRNEVNQTAQKSLGREILVKKGVTLICTDNLQGIPPYKLSAGIYILTRTPDPKTGEWILYQRQKGGVNIPVNINDEGGKDWDNFHSFLTEKQTPFSAAQLTSSDQIELKNKIMAAMPMPKETNLCAAVEEFNVKEARKFPSCTFVVTKKDSEWQLFYIDTLQHAVSVTVSSDKLPQVYALFNQWKDDPQSLTDIQLKELSNQLIDYKPANQIILSKFSLIAKCVAGHKIFMPEPGRINLSDFANITKLYGERPVLKPENHASTNPTTEEPSAHQTVYNS</sequence>
<proteinExistence type="predicted"/>
<name>A0A0W0SPM3_9GAMM</name>
<organism evidence="3 4">
    <name type="scientific">Legionella drozanskii LLAP-1</name>
    <dbReference type="NCBI Taxonomy" id="1212489"/>
    <lineage>
        <taxon>Bacteria</taxon>
        <taxon>Pseudomonadati</taxon>
        <taxon>Pseudomonadota</taxon>
        <taxon>Gammaproteobacteria</taxon>
        <taxon>Legionellales</taxon>
        <taxon>Legionellaceae</taxon>
        <taxon>Legionella</taxon>
    </lineage>
</organism>
<evidence type="ECO:0000313" key="4">
    <source>
        <dbReference type="Proteomes" id="UP000054736"/>
    </source>
</evidence>
<keyword evidence="1" id="KW-0175">Coiled coil</keyword>
<gene>
    <name evidence="3" type="ORF">Ldro_2526</name>
</gene>
<accession>A0A0W0SPM3</accession>
<evidence type="ECO:0000256" key="2">
    <source>
        <dbReference type="SAM" id="MobiDB-lite"/>
    </source>
</evidence>
<protein>
    <submittedName>
        <fullName evidence="3">Uncharacterized protein</fullName>
    </submittedName>
</protein>
<keyword evidence="4" id="KW-1185">Reference proteome</keyword>
<comment type="caution">
    <text evidence="3">The sequence shown here is derived from an EMBL/GenBank/DDBJ whole genome shotgun (WGS) entry which is preliminary data.</text>
</comment>
<dbReference type="OrthoDB" id="5636634at2"/>
<feature type="compositionally biased region" description="Polar residues" evidence="2">
    <location>
        <begin position="50"/>
        <end position="86"/>
    </location>
</feature>
<dbReference type="AlphaFoldDB" id="A0A0W0SPM3"/>
<feature type="region of interest" description="Disordered" evidence="2">
    <location>
        <begin position="828"/>
        <end position="853"/>
    </location>
</feature>
<evidence type="ECO:0000256" key="1">
    <source>
        <dbReference type="SAM" id="Coils"/>
    </source>
</evidence>
<evidence type="ECO:0000313" key="3">
    <source>
        <dbReference type="EMBL" id="KTC85354.1"/>
    </source>
</evidence>
<reference evidence="3 4" key="1">
    <citation type="submission" date="2015-11" db="EMBL/GenBank/DDBJ databases">
        <title>Genomic analysis of 38 Legionella species identifies large and diverse effector repertoires.</title>
        <authorList>
            <person name="Burstein D."/>
            <person name="Amaro F."/>
            <person name="Zusman T."/>
            <person name="Lifshitz Z."/>
            <person name="Cohen O."/>
            <person name="Gilbert J.A."/>
            <person name="Pupko T."/>
            <person name="Shuman H.A."/>
            <person name="Segal G."/>
        </authorList>
    </citation>
    <scope>NUCLEOTIDE SEQUENCE [LARGE SCALE GENOMIC DNA]</scope>
    <source>
        <strain evidence="3 4">ATCC 700990</strain>
    </source>
</reference>
<feature type="region of interest" description="Disordered" evidence="2">
    <location>
        <begin position="46"/>
        <end position="86"/>
    </location>
</feature>
<dbReference type="EMBL" id="LNXY01000028">
    <property type="protein sequence ID" value="KTC85354.1"/>
    <property type="molecule type" value="Genomic_DNA"/>
</dbReference>
<dbReference type="Proteomes" id="UP000054736">
    <property type="component" value="Unassembled WGS sequence"/>
</dbReference>